<organism evidence="2 3">
    <name type="scientific">Candidatus Uhrbacteria bacterium GW2011_GWA2_52_8d</name>
    <dbReference type="NCBI Taxonomy" id="1618979"/>
    <lineage>
        <taxon>Bacteria</taxon>
        <taxon>Candidatus Uhriibacteriota</taxon>
    </lineage>
</organism>
<evidence type="ECO:0000259" key="1">
    <source>
        <dbReference type="Pfam" id="PF08308"/>
    </source>
</evidence>
<gene>
    <name evidence="2" type="ORF">UY76_C0052G0007</name>
</gene>
<comment type="caution">
    <text evidence="2">The sequence shown here is derived from an EMBL/GenBank/DDBJ whole genome shotgun (WGS) entry which is preliminary data.</text>
</comment>
<sequence>MKTDMSKSLRLFLFLLFVAAFLISAPVVVLYTAGYRFDLTHGRIVHTAVLNISSEPRNATVLVDTAMYSDRTPAVLETILPGDHLVRLEKTGYLPWETTLSFESREARVMGPIVLFLEDEPHLQESLSAILVSSHEATNRFAYVTQQSSWLEVWMVEAADSQKKLLMRLPYTSTSTYSLSWSKDGIYIALKEQHGSRQDLSISRVSDGTAIDLPVSAQGVEDT</sequence>
<protein>
    <recommendedName>
        <fullName evidence="1">PEGA domain-containing protein</fullName>
    </recommendedName>
</protein>
<evidence type="ECO:0000313" key="2">
    <source>
        <dbReference type="EMBL" id="KKW31683.1"/>
    </source>
</evidence>
<accession>A0A0G1XKD5</accession>
<dbReference type="InterPro" id="IPR013229">
    <property type="entry name" value="PEGA"/>
</dbReference>
<dbReference type="EMBL" id="LCRH01000052">
    <property type="protein sequence ID" value="KKW31683.1"/>
    <property type="molecule type" value="Genomic_DNA"/>
</dbReference>
<dbReference type="Proteomes" id="UP000034054">
    <property type="component" value="Unassembled WGS sequence"/>
</dbReference>
<name>A0A0G1XKD5_9BACT</name>
<feature type="domain" description="PEGA" evidence="1">
    <location>
        <begin position="49"/>
        <end position="106"/>
    </location>
</feature>
<dbReference type="AlphaFoldDB" id="A0A0G1XKD5"/>
<proteinExistence type="predicted"/>
<evidence type="ECO:0000313" key="3">
    <source>
        <dbReference type="Proteomes" id="UP000034054"/>
    </source>
</evidence>
<dbReference type="Pfam" id="PF08308">
    <property type="entry name" value="PEGA"/>
    <property type="match status" value="1"/>
</dbReference>
<reference evidence="2 3" key="1">
    <citation type="journal article" date="2015" name="Nature">
        <title>rRNA introns, odd ribosomes, and small enigmatic genomes across a large radiation of phyla.</title>
        <authorList>
            <person name="Brown C.T."/>
            <person name="Hug L.A."/>
            <person name="Thomas B.C."/>
            <person name="Sharon I."/>
            <person name="Castelle C.J."/>
            <person name="Singh A."/>
            <person name="Wilkins M.J."/>
            <person name="Williams K.H."/>
            <person name="Banfield J.F."/>
        </authorList>
    </citation>
    <scope>NUCLEOTIDE SEQUENCE [LARGE SCALE GENOMIC DNA]</scope>
</reference>